<keyword evidence="1" id="KW-0653">Protein transport</keyword>
<keyword evidence="1" id="KW-0931">ER-Golgi transport</keyword>
<keyword evidence="1" id="KW-1133">Transmembrane helix</keyword>
<reference evidence="3" key="2">
    <citation type="journal article" date="2017" name="J. Anim. Genet.">
        <title>Multiple reference genome sequences of hot pepper reveal the massive evolution of plant disease resistance genes by retroduplication.</title>
        <authorList>
            <person name="Kim S."/>
            <person name="Park J."/>
            <person name="Yeom S.-I."/>
            <person name="Kim Y.-M."/>
            <person name="Seo E."/>
            <person name="Kim K.-T."/>
            <person name="Kim M.-S."/>
            <person name="Lee J.M."/>
            <person name="Cheong K."/>
            <person name="Shin H.-S."/>
            <person name="Kim S.-B."/>
            <person name="Han K."/>
            <person name="Lee J."/>
            <person name="Park M."/>
            <person name="Lee H.-A."/>
            <person name="Lee H.-Y."/>
            <person name="Lee Y."/>
            <person name="Oh S."/>
            <person name="Lee J.H."/>
            <person name="Choi E."/>
            <person name="Choi E."/>
            <person name="Lee S.E."/>
            <person name="Jeon J."/>
            <person name="Kim H."/>
            <person name="Choi G."/>
            <person name="Song H."/>
            <person name="Lee J."/>
            <person name="Lee S.-C."/>
            <person name="Kwon J.-K."/>
            <person name="Lee H.-Y."/>
            <person name="Koo N."/>
            <person name="Hong Y."/>
            <person name="Kim R.W."/>
            <person name="Kang W.-H."/>
            <person name="Huh J.H."/>
            <person name="Kang B.-C."/>
            <person name="Yang T.-J."/>
            <person name="Lee Y.-H."/>
            <person name="Bennetzen J.L."/>
            <person name="Choi D."/>
        </authorList>
    </citation>
    <scope>NUCLEOTIDE SEQUENCE [LARGE SCALE GENOMIC DNA]</scope>
    <source>
        <strain evidence="3">cv. PBC81</strain>
    </source>
</reference>
<feature type="transmembrane region" description="Helical" evidence="1">
    <location>
        <begin position="86"/>
        <end position="107"/>
    </location>
</feature>
<dbReference type="GO" id="GO:0005789">
    <property type="term" value="C:endoplasmic reticulum membrane"/>
    <property type="evidence" value="ECO:0007669"/>
    <property type="project" value="UniProtKB-SubCell"/>
</dbReference>
<dbReference type="InterPro" id="IPR008417">
    <property type="entry name" value="BAP29/BAP31"/>
</dbReference>
<comment type="caution">
    <text evidence="2">The sequence shown here is derived from an EMBL/GenBank/DDBJ whole genome shotgun (WGS) entry which is preliminary data.</text>
</comment>
<dbReference type="SMR" id="A0A2G2VST4"/>
<proteinExistence type="inferred from homology"/>
<dbReference type="AlphaFoldDB" id="A0A2G2VST4"/>
<dbReference type="GO" id="GO:0006888">
    <property type="term" value="P:endoplasmic reticulum to Golgi vesicle-mediated transport"/>
    <property type="evidence" value="ECO:0007669"/>
    <property type="project" value="UniProtKB-UniRule"/>
</dbReference>
<gene>
    <name evidence="2" type="ORF">CQW23_23744</name>
</gene>
<keyword evidence="1" id="KW-0812">Transmembrane</keyword>
<evidence type="ECO:0000256" key="1">
    <source>
        <dbReference type="RuleBase" id="RU367026"/>
    </source>
</evidence>
<dbReference type="GO" id="GO:0006886">
    <property type="term" value="P:intracellular protein transport"/>
    <property type="evidence" value="ECO:0007669"/>
    <property type="project" value="UniProtKB-UniRule"/>
</dbReference>
<accession>A0A2G2VST4</accession>
<feature type="transmembrane region" description="Helical" evidence="1">
    <location>
        <begin position="6"/>
        <end position="25"/>
    </location>
</feature>
<dbReference type="EMBL" id="MLFT02000010">
    <property type="protein sequence ID" value="PHT36044.1"/>
    <property type="molecule type" value="Genomic_DNA"/>
</dbReference>
<dbReference type="PANTHER" id="PTHR12701:SF36">
    <property type="entry name" value="ENDOPLASMIC RETICULUM TRANSMEMBRANE PROTEIN"/>
    <property type="match status" value="1"/>
</dbReference>
<reference evidence="2 3" key="1">
    <citation type="journal article" date="2017" name="Genome Biol.">
        <title>New reference genome sequences of hot pepper reveal the massive evolution of plant disease-resistance genes by retroduplication.</title>
        <authorList>
            <person name="Kim S."/>
            <person name="Park J."/>
            <person name="Yeom S.I."/>
            <person name="Kim Y.M."/>
            <person name="Seo E."/>
            <person name="Kim K.T."/>
            <person name="Kim M.S."/>
            <person name="Lee J.M."/>
            <person name="Cheong K."/>
            <person name="Shin H.S."/>
            <person name="Kim S.B."/>
            <person name="Han K."/>
            <person name="Lee J."/>
            <person name="Park M."/>
            <person name="Lee H.A."/>
            <person name="Lee H.Y."/>
            <person name="Lee Y."/>
            <person name="Oh S."/>
            <person name="Lee J.H."/>
            <person name="Choi E."/>
            <person name="Choi E."/>
            <person name="Lee S.E."/>
            <person name="Jeon J."/>
            <person name="Kim H."/>
            <person name="Choi G."/>
            <person name="Song H."/>
            <person name="Lee J."/>
            <person name="Lee S.C."/>
            <person name="Kwon J.K."/>
            <person name="Lee H.Y."/>
            <person name="Koo N."/>
            <person name="Hong Y."/>
            <person name="Kim R.W."/>
            <person name="Kang W.H."/>
            <person name="Huh J.H."/>
            <person name="Kang B.C."/>
            <person name="Yang T.J."/>
            <person name="Lee Y.H."/>
            <person name="Bennetzen J.L."/>
            <person name="Choi D."/>
        </authorList>
    </citation>
    <scope>NUCLEOTIDE SEQUENCE [LARGE SCALE GENOMIC DNA]</scope>
    <source>
        <strain evidence="3">cv. PBC81</strain>
        <tissue evidence="2">Leaf</tissue>
    </source>
</reference>
<keyword evidence="1" id="KW-0472">Membrane</keyword>
<keyword evidence="3" id="KW-1185">Reference proteome</keyword>
<feature type="transmembrane region" description="Helical" evidence="1">
    <location>
        <begin position="46"/>
        <end position="66"/>
    </location>
</feature>
<comment type="function">
    <text evidence="1">May play a role in anterograde transport of membrane proteins from the endoplasmic reticulum to the Golgi.</text>
</comment>
<keyword evidence="1" id="KW-0256">Endoplasmic reticulum</keyword>
<evidence type="ECO:0000313" key="3">
    <source>
        <dbReference type="Proteomes" id="UP000224567"/>
    </source>
</evidence>
<dbReference type="GO" id="GO:0070973">
    <property type="term" value="P:protein localization to endoplasmic reticulum exit site"/>
    <property type="evidence" value="ECO:0007669"/>
    <property type="project" value="UniProtKB-UniRule"/>
</dbReference>
<dbReference type="OrthoDB" id="435607at2759"/>
<comment type="similarity">
    <text evidence="1">Belongs to the BCAP29/BCAP31 family.</text>
</comment>
<protein>
    <recommendedName>
        <fullName evidence="1">Endoplasmic reticulum transmembrane protein</fullName>
    </recommendedName>
</protein>
<dbReference type="STRING" id="33114.A0A2G2VST4"/>
<evidence type="ECO:0000313" key="2">
    <source>
        <dbReference type="EMBL" id="PHT36044.1"/>
    </source>
</evidence>
<dbReference type="PANTHER" id="PTHR12701">
    <property type="entry name" value="BCR-ASSOCIATED PROTEIN, BAP"/>
    <property type="match status" value="1"/>
</dbReference>
<comment type="subcellular location">
    <subcellularLocation>
        <location evidence="1">Endoplasmic reticulum membrane</location>
        <topology evidence="1">Multi-pass membrane protein</topology>
    </subcellularLocation>
</comment>
<organism evidence="2 3">
    <name type="scientific">Capsicum baccatum</name>
    <name type="common">Peruvian pepper</name>
    <dbReference type="NCBI Taxonomy" id="33114"/>
    <lineage>
        <taxon>Eukaryota</taxon>
        <taxon>Viridiplantae</taxon>
        <taxon>Streptophyta</taxon>
        <taxon>Embryophyta</taxon>
        <taxon>Tracheophyta</taxon>
        <taxon>Spermatophyta</taxon>
        <taxon>Magnoliopsida</taxon>
        <taxon>eudicotyledons</taxon>
        <taxon>Gunneridae</taxon>
        <taxon>Pentapetalae</taxon>
        <taxon>asterids</taxon>
        <taxon>lamiids</taxon>
        <taxon>Solanales</taxon>
        <taxon>Solanaceae</taxon>
        <taxon>Solanoideae</taxon>
        <taxon>Capsiceae</taxon>
        <taxon>Capsicum</taxon>
    </lineage>
</organism>
<dbReference type="Proteomes" id="UP000224567">
    <property type="component" value="Unassembled WGS sequence"/>
</dbReference>
<name>A0A2G2VST4_CAPBA</name>
<sequence length="148" mass="16565">MTMMIQPLFALVFLEVVVILTLIFKTPLRKPILMALDRSKQGRGPVIFKSTGGTLFVVLVSILFNVTLLQNRATDSGTVNPTDQVLFATQLLEASLLGFSLFLALVIDRLHYYIKELRVLRKTLEGEKKTNQIREVENIASKSPSKSS</sequence>
<keyword evidence="1" id="KW-0813">Transport</keyword>